<dbReference type="EMBL" id="JAFLRJ010000001">
    <property type="protein sequence ID" value="MBO0510239.1"/>
    <property type="molecule type" value="Genomic_DNA"/>
</dbReference>
<dbReference type="SUPFAM" id="SSF53590">
    <property type="entry name" value="Nucleoside hydrolase"/>
    <property type="match status" value="1"/>
</dbReference>
<keyword evidence="5" id="KW-1185">Reference proteome</keyword>
<dbReference type="GO" id="GO:0045437">
    <property type="term" value="F:uridine nucleosidase activity"/>
    <property type="evidence" value="ECO:0007669"/>
    <property type="project" value="UniProtKB-ARBA"/>
</dbReference>
<dbReference type="GO" id="GO:0006152">
    <property type="term" value="P:purine nucleoside catabolic process"/>
    <property type="evidence" value="ECO:0007669"/>
    <property type="project" value="TreeGrafter"/>
</dbReference>
<evidence type="ECO:0000313" key="4">
    <source>
        <dbReference type="EMBL" id="MBO0510239.1"/>
    </source>
</evidence>
<name>A0A939F2M2_9ACTN</name>
<dbReference type="GO" id="GO:0005829">
    <property type="term" value="C:cytosol"/>
    <property type="evidence" value="ECO:0007669"/>
    <property type="project" value="TreeGrafter"/>
</dbReference>
<dbReference type="Pfam" id="PF01156">
    <property type="entry name" value="IU_nuc_hydro"/>
    <property type="match status" value="1"/>
</dbReference>
<reference evidence="4" key="1">
    <citation type="submission" date="2021-03" db="EMBL/GenBank/DDBJ databases">
        <title>Streptomyces poriferae sp. nov., a novel marine sponge-derived Actinobacteria species with anti-MRSA activity.</title>
        <authorList>
            <person name="Sandoval-Powers M."/>
            <person name="Kralova S."/>
            <person name="Nguyen G.-S."/>
            <person name="Fawwal D."/>
            <person name="Degnes K."/>
            <person name="Klinkenberg G."/>
            <person name="Sletta H."/>
            <person name="Wentzel A."/>
            <person name="Liles M.R."/>
        </authorList>
    </citation>
    <scope>NUCLEOTIDE SEQUENCE</scope>
    <source>
        <strain evidence="4">DSM 41794</strain>
    </source>
</reference>
<evidence type="ECO:0000313" key="5">
    <source>
        <dbReference type="Proteomes" id="UP000664167"/>
    </source>
</evidence>
<feature type="domain" description="Inosine/uridine-preferring nucleoside hydrolase" evidence="3">
    <location>
        <begin position="11"/>
        <end position="286"/>
    </location>
</feature>
<keyword evidence="1 4" id="KW-0378">Hydrolase</keyword>
<comment type="caution">
    <text evidence="4">The sequence shown here is derived from an EMBL/GenBank/DDBJ whole genome shotgun (WGS) entry which is preliminary data.</text>
</comment>
<dbReference type="Proteomes" id="UP000664167">
    <property type="component" value="Unassembled WGS sequence"/>
</dbReference>
<dbReference type="InterPro" id="IPR036452">
    <property type="entry name" value="Ribo_hydro-like"/>
</dbReference>
<dbReference type="AlphaFoldDB" id="A0A939F2M2"/>
<dbReference type="InterPro" id="IPR015910">
    <property type="entry name" value="I/U_nuclsd_hydro_CS"/>
</dbReference>
<evidence type="ECO:0000256" key="1">
    <source>
        <dbReference type="ARBA" id="ARBA00022801"/>
    </source>
</evidence>
<dbReference type="PANTHER" id="PTHR12304">
    <property type="entry name" value="INOSINE-URIDINE PREFERRING NUCLEOSIDE HYDROLASE"/>
    <property type="match status" value="1"/>
</dbReference>
<gene>
    <name evidence="4" type="ORF">J0695_00185</name>
</gene>
<organism evidence="4 5">
    <name type="scientific">Streptomyces beijiangensis</name>
    <dbReference type="NCBI Taxonomy" id="163361"/>
    <lineage>
        <taxon>Bacteria</taxon>
        <taxon>Bacillati</taxon>
        <taxon>Actinomycetota</taxon>
        <taxon>Actinomycetes</taxon>
        <taxon>Kitasatosporales</taxon>
        <taxon>Streptomycetaceae</taxon>
        <taxon>Streptomyces</taxon>
    </lineage>
</organism>
<dbReference type="Gene3D" id="3.90.245.10">
    <property type="entry name" value="Ribonucleoside hydrolase-like"/>
    <property type="match status" value="1"/>
</dbReference>
<keyword evidence="2" id="KW-0326">Glycosidase</keyword>
<sequence>MEVPPVNRSPIILDSDPGLDDAVALQYLLGTGLWDLKAFTAVAGNVPLDHTYRNARALTRALRIDGDVPVYRGVGRTLSRISPDSGGFHGENGLGDEIIPDSTAPHQTESAVQAILRLSKEYEGELTLVATGPLTNVAAALIEDPDLARRLKKLVFMGGAVHTGNITPVAEFNVWADPEATDIVVTSGAPYTMVGLDATHAWRFTQGDLDTLVAAGPGQELTANLMRHYLKSYDVNAGQPDCPLHDPLAVGVAADESFVTAADGTIVVECASELTRGQTVFLPADEARTYAYSDAIKARTLQTGRVALGKGPRNFSAHFTENLLRWPSA</sequence>
<proteinExistence type="predicted"/>
<dbReference type="PROSITE" id="PS01247">
    <property type="entry name" value="IUNH"/>
    <property type="match status" value="1"/>
</dbReference>
<dbReference type="GO" id="GO:0008477">
    <property type="term" value="F:purine nucleosidase activity"/>
    <property type="evidence" value="ECO:0007669"/>
    <property type="project" value="TreeGrafter"/>
</dbReference>
<dbReference type="PANTHER" id="PTHR12304:SF4">
    <property type="entry name" value="URIDINE NUCLEOSIDASE"/>
    <property type="match status" value="1"/>
</dbReference>
<dbReference type="RefSeq" id="WP_206958770.1">
    <property type="nucleotide sequence ID" value="NZ_BAAAJJ010000009.1"/>
</dbReference>
<dbReference type="InterPro" id="IPR023186">
    <property type="entry name" value="IUNH"/>
</dbReference>
<protein>
    <submittedName>
        <fullName evidence="4">Nucleoside hydrolase</fullName>
    </submittedName>
</protein>
<accession>A0A939F2M2</accession>
<evidence type="ECO:0000256" key="2">
    <source>
        <dbReference type="ARBA" id="ARBA00023295"/>
    </source>
</evidence>
<dbReference type="InterPro" id="IPR001910">
    <property type="entry name" value="Inosine/uridine_hydrolase_dom"/>
</dbReference>
<evidence type="ECO:0000259" key="3">
    <source>
        <dbReference type="Pfam" id="PF01156"/>
    </source>
</evidence>